<dbReference type="PANTHER" id="PTHR30472">
    <property type="entry name" value="FERRIC ENTEROBACTIN TRANSPORT SYSTEM PERMEASE PROTEIN"/>
    <property type="match status" value="1"/>
</dbReference>
<keyword evidence="7 8" id="KW-0472">Membrane</keyword>
<evidence type="ECO:0000256" key="4">
    <source>
        <dbReference type="ARBA" id="ARBA00022475"/>
    </source>
</evidence>
<keyword evidence="6 8" id="KW-1133">Transmembrane helix</keyword>
<reference evidence="9 10" key="1">
    <citation type="submission" date="2015-06" db="EMBL/GenBank/DDBJ databases">
        <title>The Genome Sequence of Enterococcus durans 4EA1.</title>
        <authorList>
            <consortium name="The Broad Institute Genomics Platform"/>
            <consortium name="The Broad Institute Genome Sequencing Center for Infectious Disease"/>
            <person name="Earl A.M."/>
            <person name="Van Tyne D."/>
            <person name="Lebreton F."/>
            <person name="Saavedra J.T."/>
            <person name="Gilmore M.S."/>
            <person name="Manson Mcguire A."/>
            <person name="Clock S."/>
            <person name="Crupain M."/>
            <person name="Rangan U."/>
            <person name="Young S."/>
            <person name="Abouelleil A."/>
            <person name="Cao P."/>
            <person name="Chapman S.B."/>
            <person name="Griggs A."/>
            <person name="Priest M."/>
            <person name="Shea T."/>
            <person name="Wortman J."/>
            <person name="Nusbaum C."/>
            <person name="Birren B."/>
        </authorList>
    </citation>
    <scope>NUCLEOTIDE SEQUENCE [LARGE SCALE GENOMIC DNA]</scope>
    <source>
        <strain evidence="9 10">4EA1</strain>
    </source>
</reference>
<feature type="transmembrane region" description="Helical" evidence="8">
    <location>
        <begin position="114"/>
        <end position="135"/>
    </location>
</feature>
<keyword evidence="3" id="KW-0813">Transport</keyword>
<dbReference type="GO" id="GO:0033214">
    <property type="term" value="P:siderophore-iron import into cell"/>
    <property type="evidence" value="ECO:0007669"/>
    <property type="project" value="TreeGrafter"/>
</dbReference>
<feature type="transmembrane region" description="Helical" evidence="8">
    <location>
        <begin position="237"/>
        <end position="259"/>
    </location>
</feature>
<dbReference type="EMBL" id="LEPB01000004">
    <property type="protein sequence ID" value="RCA10980.1"/>
    <property type="molecule type" value="Genomic_DNA"/>
</dbReference>
<dbReference type="GO" id="GO:0022857">
    <property type="term" value="F:transmembrane transporter activity"/>
    <property type="evidence" value="ECO:0007669"/>
    <property type="project" value="InterPro"/>
</dbReference>
<comment type="caution">
    <text evidence="9">The sequence shown here is derived from an EMBL/GenBank/DDBJ whole genome shotgun (WGS) entry which is preliminary data.</text>
</comment>
<dbReference type="Proteomes" id="UP000252797">
    <property type="component" value="Unassembled WGS sequence"/>
</dbReference>
<dbReference type="InterPro" id="IPR037294">
    <property type="entry name" value="ABC_BtuC-like"/>
</dbReference>
<dbReference type="FunFam" id="1.10.3470.10:FF:000001">
    <property type="entry name" value="Vitamin B12 ABC transporter permease BtuC"/>
    <property type="match status" value="1"/>
</dbReference>
<comment type="subcellular location">
    <subcellularLocation>
        <location evidence="1">Cell membrane</location>
        <topology evidence="1">Multi-pass membrane protein</topology>
    </subcellularLocation>
</comment>
<accession>A0A367CG61</accession>
<dbReference type="InterPro" id="IPR000522">
    <property type="entry name" value="ABC_transptr_permease_BtuC"/>
</dbReference>
<protein>
    <submittedName>
        <fullName evidence="9">Ferrichrome transport system permease FhuG</fullName>
    </submittedName>
</protein>
<evidence type="ECO:0000256" key="3">
    <source>
        <dbReference type="ARBA" id="ARBA00022448"/>
    </source>
</evidence>
<evidence type="ECO:0000256" key="2">
    <source>
        <dbReference type="ARBA" id="ARBA00007935"/>
    </source>
</evidence>
<feature type="transmembrane region" description="Helical" evidence="8">
    <location>
        <begin position="147"/>
        <end position="170"/>
    </location>
</feature>
<feature type="transmembrane region" description="Helical" evidence="8">
    <location>
        <begin position="88"/>
        <end position="108"/>
    </location>
</feature>
<evidence type="ECO:0000313" key="9">
    <source>
        <dbReference type="EMBL" id="RCA10980.1"/>
    </source>
</evidence>
<sequence length="333" mass="35721">MKKIQYAIFLLFFLLVITSLASLMIGTPFISLDQIFDLMVGKGQALHSLVVSEFRLPRLLTSLVAGLSLGVSGYLLQGVTRNELADSSLLGINAGAGFFVMLYLGFYANDSSPFLLLLVAFLGGAFAAFLVYAVAHKRNGLLGMNRILLAGIAVNAGLSALMLLCTIKLSKESYGFVNSWLAGSIWGASWPYVWVLIPWTAVILILTVFFSGRIGLLSLGQERARSLGLNVTRSQQILLLLAVALACGSVAVAGSLSFVGLLAPHAAKLIVRRENQWSFLLSGLFGALFVNSADSIARIILPSGEIPTGILIAIIGAPYFLYLLFSKQKQILS</sequence>
<evidence type="ECO:0000256" key="1">
    <source>
        <dbReference type="ARBA" id="ARBA00004651"/>
    </source>
</evidence>
<evidence type="ECO:0000256" key="5">
    <source>
        <dbReference type="ARBA" id="ARBA00022692"/>
    </source>
</evidence>
<comment type="similarity">
    <text evidence="2">Belongs to the binding-protein-dependent transport system permease family. FecCD subfamily.</text>
</comment>
<dbReference type="AlphaFoldDB" id="A0A367CG61"/>
<dbReference type="SUPFAM" id="SSF81345">
    <property type="entry name" value="ABC transporter involved in vitamin B12 uptake, BtuC"/>
    <property type="match status" value="1"/>
</dbReference>
<feature type="transmembrane region" description="Helical" evidence="8">
    <location>
        <begin position="7"/>
        <end position="30"/>
    </location>
</feature>
<dbReference type="Gene3D" id="1.10.3470.10">
    <property type="entry name" value="ABC transporter involved in vitamin B12 uptake, BtuC"/>
    <property type="match status" value="1"/>
</dbReference>
<dbReference type="Pfam" id="PF01032">
    <property type="entry name" value="FecCD"/>
    <property type="match status" value="1"/>
</dbReference>
<evidence type="ECO:0000256" key="8">
    <source>
        <dbReference type="SAM" id="Phobius"/>
    </source>
</evidence>
<name>A0A367CG61_9ENTE</name>
<feature type="transmembrane region" description="Helical" evidence="8">
    <location>
        <begin position="308"/>
        <end position="325"/>
    </location>
</feature>
<dbReference type="STRING" id="53345.LIU_09950"/>
<dbReference type="PANTHER" id="PTHR30472:SF64">
    <property type="entry name" value="IRON(3+)-HYDROXAMATE IMPORT SYSTEM PERMEASE PROTEIN FHUG"/>
    <property type="match status" value="1"/>
</dbReference>
<dbReference type="RefSeq" id="WP_113845814.1">
    <property type="nucleotide sequence ID" value="NZ_LEPB01000004.1"/>
</dbReference>
<dbReference type="CDD" id="cd06550">
    <property type="entry name" value="TM_ABC_iron-siderophores_like"/>
    <property type="match status" value="1"/>
</dbReference>
<keyword evidence="5 8" id="KW-0812">Transmembrane</keyword>
<gene>
    <name evidence="9" type="ORF">EA71_01734</name>
</gene>
<evidence type="ECO:0000256" key="7">
    <source>
        <dbReference type="ARBA" id="ARBA00023136"/>
    </source>
</evidence>
<dbReference type="GO" id="GO:0005886">
    <property type="term" value="C:plasma membrane"/>
    <property type="evidence" value="ECO:0007669"/>
    <property type="project" value="UniProtKB-SubCell"/>
</dbReference>
<proteinExistence type="inferred from homology"/>
<feature type="transmembrane region" description="Helical" evidence="8">
    <location>
        <begin position="190"/>
        <end position="216"/>
    </location>
</feature>
<feature type="transmembrane region" description="Helical" evidence="8">
    <location>
        <begin position="56"/>
        <end position="76"/>
    </location>
</feature>
<organism evidence="9 10">
    <name type="scientific">Enterococcus durans</name>
    <dbReference type="NCBI Taxonomy" id="53345"/>
    <lineage>
        <taxon>Bacteria</taxon>
        <taxon>Bacillati</taxon>
        <taxon>Bacillota</taxon>
        <taxon>Bacilli</taxon>
        <taxon>Lactobacillales</taxon>
        <taxon>Enterococcaceae</taxon>
        <taxon>Enterococcus</taxon>
    </lineage>
</organism>
<evidence type="ECO:0000256" key="6">
    <source>
        <dbReference type="ARBA" id="ARBA00022989"/>
    </source>
</evidence>
<evidence type="ECO:0000313" key="10">
    <source>
        <dbReference type="Proteomes" id="UP000252797"/>
    </source>
</evidence>
<keyword evidence="4" id="KW-1003">Cell membrane</keyword>